<gene>
    <name evidence="1" type="ORF">SAMN04488500_10697</name>
</gene>
<proteinExistence type="predicted"/>
<dbReference type="AlphaFoldDB" id="A0A1W2ATX8"/>
<organism evidence="1 2">
    <name type="scientific">Sporomusa malonica</name>
    <dbReference type="NCBI Taxonomy" id="112901"/>
    <lineage>
        <taxon>Bacteria</taxon>
        <taxon>Bacillati</taxon>
        <taxon>Bacillota</taxon>
        <taxon>Negativicutes</taxon>
        <taxon>Selenomonadales</taxon>
        <taxon>Sporomusaceae</taxon>
        <taxon>Sporomusa</taxon>
    </lineage>
</organism>
<dbReference type="STRING" id="112901.SAMN04488500_10697"/>
<dbReference type="RefSeq" id="WP_084575316.1">
    <property type="nucleotide sequence ID" value="NZ_CP155572.1"/>
</dbReference>
<protein>
    <submittedName>
        <fullName evidence="1">Uncharacterized protein</fullName>
    </submittedName>
</protein>
<name>A0A1W2ATX8_9FIRM</name>
<evidence type="ECO:0000313" key="1">
    <source>
        <dbReference type="EMBL" id="SMC63891.1"/>
    </source>
</evidence>
<dbReference type="Proteomes" id="UP000192738">
    <property type="component" value="Unassembled WGS sequence"/>
</dbReference>
<evidence type="ECO:0000313" key="2">
    <source>
        <dbReference type="Proteomes" id="UP000192738"/>
    </source>
</evidence>
<reference evidence="1 2" key="1">
    <citation type="submission" date="2017-04" db="EMBL/GenBank/DDBJ databases">
        <authorList>
            <person name="Afonso C.L."/>
            <person name="Miller P.J."/>
            <person name="Scott M.A."/>
            <person name="Spackman E."/>
            <person name="Goraichik I."/>
            <person name="Dimitrov K.M."/>
            <person name="Suarez D.L."/>
            <person name="Swayne D.E."/>
        </authorList>
    </citation>
    <scope>NUCLEOTIDE SEQUENCE [LARGE SCALE GENOMIC DNA]</scope>
    <source>
        <strain evidence="1 2">DSM 5090</strain>
    </source>
</reference>
<dbReference type="EMBL" id="FWXI01000006">
    <property type="protein sequence ID" value="SMC63891.1"/>
    <property type="molecule type" value="Genomic_DNA"/>
</dbReference>
<sequence>MDIKEKSFIERSYNITANRTVGMARVKFLNKKGTFRKTPQCEACKFKGMAVVALGGYREITCDRDMTTWRRLSGSTDKSCKFAQVQEEQL</sequence>
<accession>A0A1W2ATX8</accession>
<keyword evidence="2" id="KW-1185">Reference proteome</keyword>